<comment type="caution">
    <text evidence="2">The sequence shown here is derived from an EMBL/GenBank/DDBJ whole genome shotgun (WGS) entry which is preliminary data.</text>
</comment>
<dbReference type="Proteomes" id="UP001607302">
    <property type="component" value="Unassembled WGS sequence"/>
</dbReference>
<accession>A0ABD2BNC9</accession>
<reference evidence="2 3" key="1">
    <citation type="journal article" date="2024" name="Ann. Entomol. Soc. Am.">
        <title>Genomic analyses of the southern and eastern yellowjacket wasps (Hymenoptera: Vespidae) reveal evolutionary signatures of social life.</title>
        <authorList>
            <person name="Catto M.A."/>
            <person name="Caine P.B."/>
            <person name="Orr S.E."/>
            <person name="Hunt B.G."/>
            <person name="Goodisman M.A.D."/>
        </authorList>
    </citation>
    <scope>NUCLEOTIDE SEQUENCE [LARGE SCALE GENOMIC DNA]</scope>
    <source>
        <strain evidence="2">233</strain>
        <tissue evidence="2">Head and thorax</tissue>
    </source>
</reference>
<sequence>MNKIFGIFRQNAGNFEGKISTCNVDSSKSLDDWLLDGDTNQSMSGSLSGPAGARITSLVIEDMAATWRRVYQRWYSKHGTFKNFSISFIPNNATPTNKLKVELSTRFLFRLFLVGAFLFNKNKLAFGRRCEEGDVGSTEEYGSEKRYTRERFFPPVVPPELNFCRSVPSSSRRERTNGPPRLSL</sequence>
<evidence type="ECO:0000313" key="2">
    <source>
        <dbReference type="EMBL" id="KAL2734274.1"/>
    </source>
</evidence>
<feature type="region of interest" description="Disordered" evidence="1">
    <location>
        <begin position="164"/>
        <end position="184"/>
    </location>
</feature>
<evidence type="ECO:0000313" key="3">
    <source>
        <dbReference type="Proteomes" id="UP001607302"/>
    </source>
</evidence>
<evidence type="ECO:0000256" key="1">
    <source>
        <dbReference type="SAM" id="MobiDB-lite"/>
    </source>
</evidence>
<dbReference type="AlphaFoldDB" id="A0ABD2BNC9"/>
<protein>
    <submittedName>
        <fullName evidence="2">Uncharacterized protein</fullName>
    </submittedName>
</protein>
<name>A0ABD2BNC9_VESSQ</name>
<proteinExistence type="predicted"/>
<dbReference type="EMBL" id="JAUDFV010000074">
    <property type="protein sequence ID" value="KAL2734274.1"/>
    <property type="molecule type" value="Genomic_DNA"/>
</dbReference>
<keyword evidence="3" id="KW-1185">Reference proteome</keyword>
<organism evidence="2 3">
    <name type="scientific">Vespula squamosa</name>
    <name type="common">Southern yellow jacket</name>
    <name type="synonym">Wasp</name>
    <dbReference type="NCBI Taxonomy" id="30214"/>
    <lineage>
        <taxon>Eukaryota</taxon>
        <taxon>Metazoa</taxon>
        <taxon>Ecdysozoa</taxon>
        <taxon>Arthropoda</taxon>
        <taxon>Hexapoda</taxon>
        <taxon>Insecta</taxon>
        <taxon>Pterygota</taxon>
        <taxon>Neoptera</taxon>
        <taxon>Endopterygota</taxon>
        <taxon>Hymenoptera</taxon>
        <taxon>Apocrita</taxon>
        <taxon>Aculeata</taxon>
        <taxon>Vespoidea</taxon>
        <taxon>Vespidae</taxon>
        <taxon>Vespinae</taxon>
        <taxon>Vespula</taxon>
    </lineage>
</organism>
<gene>
    <name evidence="2" type="ORF">V1478_003972</name>
</gene>